<dbReference type="EMBL" id="CAJVRL010000073">
    <property type="protein sequence ID" value="CAG8956817.1"/>
    <property type="molecule type" value="Genomic_DNA"/>
</dbReference>
<feature type="region of interest" description="Disordered" evidence="1">
    <location>
        <begin position="27"/>
        <end position="47"/>
    </location>
</feature>
<evidence type="ECO:0000256" key="1">
    <source>
        <dbReference type="SAM" id="MobiDB-lite"/>
    </source>
</evidence>
<comment type="caution">
    <text evidence="3">The sequence shown here is derived from an EMBL/GenBank/DDBJ whole genome shotgun (WGS) entry which is preliminary data.</text>
</comment>
<protein>
    <submittedName>
        <fullName evidence="3">Uncharacterized protein</fullName>
    </submittedName>
</protein>
<accession>A0A9N9L4E5</accession>
<dbReference type="AlphaFoldDB" id="A0A9N9L4E5"/>
<feature type="signal peptide" evidence="2">
    <location>
        <begin position="1"/>
        <end position="19"/>
    </location>
</feature>
<feature type="chain" id="PRO_5040208349" evidence="2">
    <location>
        <begin position="20"/>
        <end position="126"/>
    </location>
</feature>
<name>A0A9N9L4E5_9HELO</name>
<dbReference type="Proteomes" id="UP000696280">
    <property type="component" value="Unassembled WGS sequence"/>
</dbReference>
<proteinExistence type="predicted"/>
<keyword evidence="4" id="KW-1185">Reference proteome</keyword>
<gene>
    <name evidence="3" type="ORF">HYFRA_00011206</name>
</gene>
<evidence type="ECO:0000313" key="3">
    <source>
        <dbReference type="EMBL" id="CAG8956817.1"/>
    </source>
</evidence>
<reference evidence="3" key="1">
    <citation type="submission" date="2021-07" db="EMBL/GenBank/DDBJ databases">
        <authorList>
            <person name="Durling M."/>
        </authorList>
    </citation>
    <scope>NUCLEOTIDE SEQUENCE</scope>
</reference>
<keyword evidence="2" id="KW-0732">Signal</keyword>
<evidence type="ECO:0000256" key="2">
    <source>
        <dbReference type="SAM" id="SignalP"/>
    </source>
</evidence>
<feature type="region of interest" description="Disordered" evidence="1">
    <location>
        <begin position="65"/>
        <end position="97"/>
    </location>
</feature>
<sequence length="126" mass="13500">MLIPNIFAVAALLFTLASGLPLGANKESLSKRAPIPPYGRDRMGNQMPPGYLAAVHEAMAKPGATLEHAKAAASCDGHENRPTHDNQSRASRVSGKAKWGDLFEDGNHEVYDGIVQRNSDVQFSSS</sequence>
<organism evidence="3 4">
    <name type="scientific">Hymenoscyphus fraxineus</name>
    <dbReference type="NCBI Taxonomy" id="746836"/>
    <lineage>
        <taxon>Eukaryota</taxon>
        <taxon>Fungi</taxon>
        <taxon>Dikarya</taxon>
        <taxon>Ascomycota</taxon>
        <taxon>Pezizomycotina</taxon>
        <taxon>Leotiomycetes</taxon>
        <taxon>Helotiales</taxon>
        <taxon>Helotiaceae</taxon>
        <taxon>Hymenoscyphus</taxon>
    </lineage>
</organism>
<feature type="compositionally biased region" description="Basic and acidic residues" evidence="1">
    <location>
        <begin position="76"/>
        <end position="87"/>
    </location>
</feature>
<evidence type="ECO:0000313" key="4">
    <source>
        <dbReference type="Proteomes" id="UP000696280"/>
    </source>
</evidence>